<evidence type="ECO:0000313" key="4">
    <source>
        <dbReference type="EMBL" id="JAN65032.1"/>
    </source>
</evidence>
<keyword evidence="1" id="KW-0862">Zinc</keyword>
<dbReference type="PROSITE" id="PS50103">
    <property type="entry name" value="ZF_C3H1"/>
    <property type="match status" value="1"/>
</dbReference>
<dbReference type="Pfam" id="PF00642">
    <property type="entry name" value="zf-CCCH"/>
    <property type="match status" value="1"/>
</dbReference>
<keyword evidence="4" id="KW-0067">ATP-binding</keyword>
<dbReference type="GO" id="GO:0004386">
    <property type="term" value="F:helicase activity"/>
    <property type="evidence" value="ECO:0007669"/>
    <property type="project" value="UniProtKB-KW"/>
</dbReference>
<dbReference type="InterPro" id="IPR027417">
    <property type="entry name" value="P-loop_NTPase"/>
</dbReference>
<dbReference type="InterPro" id="IPR047187">
    <property type="entry name" value="SF1_C_Upf1"/>
</dbReference>
<evidence type="ECO:0000313" key="3">
    <source>
        <dbReference type="EMBL" id="JAI86141.1"/>
    </source>
</evidence>
<dbReference type="GeneID" id="116932225"/>
<accession>A0A0P5B6B7</accession>
<evidence type="ECO:0000259" key="2">
    <source>
        <dbReference type="PROSITE" id="PS50103"/>
    </source>
</evidence>
<dbReference type="OrthoDB" id="5988104at2759"/>
<keyword evidence="1" id="KW-0479">Metal-binding</keyword>
<dbReference type="RefSeq" id="XP_032795919.1">
    <property type="nucleotide sequence ID" value="XM_032940028.2"/>
</dbReference>
<proteinExistence type="predicted"/>
<dbReference type="Gene3D" id="4.10.1000.10">
    <property type="entry name" value="Zinc finger, CCCH-type"/>
    <property type="match status" value="1"/>
</dbReference>
<dbReference type="GO" id="GO:0008270">
    <property type="term" value="F:zinc ion binding"/>
    <property type="evidence" value="ECO:0007669"/>
    <property type="project" value="UniProtKB-KW"/>
</dbReference>
<dbReference type="PANTHER" id="PTHR10887">
    <property type="entry name" value="DNA2/NAM7 HELICASE FAMILY"/>
    <property type="match status" value="1"/>
</dbReference>
<name>A0A0P5B6B7_9CRUS</name>
<dbReference type="KEGG" id="dmk:116932225"/>
<protein>
    <submittedName>
        <fullName evidence="4">Helicase with zinc finger domain</fullName>
    </submittedName>
</protein>
<dbReference type="InterPro" id="IPR000571">
    <property type="entry name" value="Znf_CCCH"/>
</dbReference>
<dbReference type="InterPro" id="IPR041677">
    <property type="entry name" value="DNA2/NAM7_AAA_11"/>
</dbReference>
<dbReference type="Pfam" id="PF13086">
    <property type="entry name" value="AAA_11"/>
    <property type="match status" value="2"/>
</dbReference>
<dbReference type="FunFam" id="3.40.50.300:FF:000419">
    <property type="entry name" value="Probable helicase with zinc finger domain"/>
    <property type="match status" value="1"/>
</dbReference>
<dbReference type="GO" id="GO:0043186">
    <property type="term" value="C:P granule"/>
    <property type="evidence" value="ECO:0007669"/>
    <property type="project" value="TreeGrafter"/>
</dbReference>
<reference evidence="4" key="2">
    <citation type="submission" date="2015-10" db="EMBL/GenBank/DDBJ databases">
        <title>EvidentialGene: Evidence-directed Construction of Complete mRNA Transcriptomes without Genomes.</title>
        <authorList>
            <person name="Gilbert D.G."/>
        </authorList>
    </citation>
    <scope>NUCLEOTIDE SEQUENCE</scope>
</reference>
<dbReference type="Gene3D" id="3.40.50.300">
    <property type="entry name" value="P-loop containing nucleotide triphosphate hydrolases"/>
    <property type="match status" value="2"/>
</dbReference>
<feature type="zinc finger region" description="C3H1-type" evidence="1">
    <location>
        <begin position="36"/>
        <end position="64"/>
    </location>
</feature>
<dbReference type="EMBL" id="GDIP01237260">
    <property type="protein sequence ID" value="JAI86141.1"/>
    <property type="molecule type" value="Transcribed_RNA"/>
</dbReference>
<dbReference type="GO" id="GO:0035194">
    <property type="term" value="P:regulatory ncRNA-mediated post-transcriptional gene silencing"/>
    <property type="evidence" value="ECO:0007669"/>
    <property type="project" value="TreeGrafter"/>
</dbReference>
<dbReference type="FunFam" id="3.40.50.300:FF:001373">
    <property type="entry name" value="Helicase with zinc finger domain 2"/>
    <property type="match status" value="1"/>
</dbReference>
<dbReference type="CTD" id="9931"/>
<keyword evidence="1" id="KW-0863">Zinc-finger</keyword>
<evidence type="ECO:0000256" key="1">
    <source>
        <dbReference type="PROSITE-ProRule" id="PRU00723"/>
    </source>
</evidence>
<keyword evidence="4" id="KW-0378">Hydrolase</keyword>
<dbReference type="CDD" id="cd18808">
    <property type="entry name" value="SF1_C_Upf1"/>
    <property type="match status" value="1"/>
</dbReference>
<organism evidence="4">
    <name type="scientific">Daphnia magna</name>
    <dbReference type="NCBI Taxonomy" id="35525"/>
    <lineage>
        <taxon>Eukaryota</taxon>
        <taxon>Metazoa</taxon>
        <taxon>Ecdysozoa</taxon>
        <taxon>Arthropoda</taxon>
        <taxon>Crustacea</taxon>
        <taxon>Branchiopoda</taxon>
        <taxon>Diplostraca</taxon>
        <taxon>Cladocera</taxon>
        <taxon>Anomopoda</taxon>
        <taxon>Daphniidae</taxon>
        <taxon>Daphnia</taxon>
    </lineage>
</organism>
<reference evidence="3" key="1">
    <citation type="submission" date="2015-10" db="EMBL/GenBank/DDBJ databases">
        <title>Daphnia magna gene sets from two clonal populations assembled and annotated with EvidentialGene.</title>
        <authorList>
            <person name="Gilbert D."/>
            <person name="Podicheti R."/>
            <person name="Orsini L."/>
            <person name="Colbourne J."/>
            <person name="Pfrender M."/>
        </authorList>
    </citation>
    <scope>NUCLEOTIDE SEQUENCE</scope>
</reference>
<dbReference type="InterPro" id="IPR041679">
    <property type="entry name" value="DNA2/NAM7-like_C"/>
</dbReference>
<sequence length="1293" mass="147245">MALFDDEIPLNRNVINPVDRIELLSKFRAPPSGLTSEEFRLCKQFEKNNTCRLGSQCVEAHGIDELNQWISFWNTLKNRITSELEKSTTCKTFLQKLHLDASKSDRSECMFASHLPFVEFKLEENVSVTLSTKPAVTSWVIYLKSQEILQNIALLEDNYRENFFIQSVYTRESNVKHGHITKSRQEWNSTSCENLSTIVVTVKFKSNIYGSFNQAVIFDFGCKPYLSLHLRVEVYPANEGFELSKDGKQLIVSSENRWTDENADIFRLPSSNLEDHCMELQRKYPQAGHKLKFPAAFETTVLNHANYKERMHLLLCVEELAQARILSSFNLTGNVILTSNYILSPGPLSTAKYCTGENELFAKLELTYNISEDTPAGRLILNNCSVALISFGLDSQGKRRAYECVIEDKTKDAIYLRLNEKLVTDFQLKHGSEFRVQAQFQLNRDVFCEKHWAIDLCTTKILFPDVSVSYRFDGQIPEMVTKLNTQQQQAVAAIYSNPRQKRAPIVIAGPYGTGKTFTFAQCIKVILDQPDTRVLVCTHSNSAADLYVKDYLHPMVQSGLKHYRPLRVFYKVRWLTTVHHSVIEYSLRETDPTKACSFRLPKLSEIEQHRIVVTTLATTSYLLQAGVKKGYFTHILIDEAAQCTECDVLIPLSLADERTRIALAGDHMQLSPEIFSQVAREQQFQVSLLERLYDRYPQDFPCRILLCENYRSHFAIVKFTSELFYDNRLKSIGKNEQHAEFYPLTFRGAKGEDVQDPNSTSIYNMAEIYEIGEVVKKLQDTWPHESWGSFDENSVGIVSPYSDQVSRIRVHLRHRKLFGVNVERVLNVQGKQFRVIILSTVRTRNTCVNEEKERKRRKCHFLQAGKDDHETEEEEENEEDEEAQFGFLSSARLMNTAVTRARSLVIVVGDPLALCSIGKCRKLWHRFIETCRDHNSLYGVLWMQLRAHLDALEMKKLYGLNPMAPEFVPKVIRAGQSSRATSSTYSPSLIMSTQQYPMGLPPFCLPPPSTASATAGIPPFPPPPFYQQQRFNPCSPHRQSQLNHSLATQPHKPRPRILPFSTKSPNYSNPHLPGPIVPPPVANHSFGNFATSSNSTFSQLNSSFQNLHMSPRFSTSAHSQQLHEMNLFRGFDISYTGPLNRDDSAEVGGTAHRAISKPLTVQQLEAALLKETQMSSKMESWPVSPGNESIWTPLSGPSLWDGAVFSKEEEIKNDTVPLYLRTSNSNSQMSDDEMDLLVNSFVKPEEADSETDGDIPLWGLADVNLEPNEDIEVKTLQFEESVLRSLRKENLIE</sequence>
<dbReference type="Pfam" id="PF13087">
    <property type="entry name" value="AAA_12"/>
    <property type="match status" value="1"/>
</dbReference>
<keyword evidence="4" id="KW-0347">Helicase</keyword>
<dbReference type="GO" id="GO:0005829">
    <property type="term" value="C:cytosol"/>
    <property type="evidence" value="ECO:0007669"/>
    <property type="project" value="TreeGrafter"/>
</dbReference>
<dbReference type="SUPFAM" id="SSF52540">
    <property type="entry name" value="P-loop containing nucleoside triphosphate hydrolases"/>
    <property type="match status" value="1"/>
</dbReference>
<dbReference type="InterPro" id="IPR045055">
    <property type="entry name" value="DNA2/NAM7-like"/>
</dbReference>
<keyword evidence="4" id="KW-0547">Nucleotide-binding</keyword>
<dbReference type="PANTHER" id="PTHR10887:SF365">
    <property type="entry name" value="HELICASE WITH ZINC FINGER DOMAIN-RELATED"/>
    <property type="match status" value="1"/>
</dbReference>
<feature type="domain" description="C3H1-type" evidence="2">
    <location>
        <begin position="36"/>
        <end position="64"/>
    </location>
</feature>
<dbReference type="EMBL" id="GDIQ01029705">
    <property type="protein sequence ID" value="JAN65032.1"/>
    <property type="molecule type" value="Transcribed_RNA"/>
</dbReference>
<reference evidence="3" key="3">
    <citation type="submission" date="2015-10" db="EMBL/GenBank/DDBJ databases">
        <authorList>
            <person name="Gilbert D.G."/>
        </authorList>
    </citation>
    <scope>NUCLEOTIDE SEQUENCE</scope>
</reference>